<feature type="transmembrane region" description="Helical" evidence="8">
    <location>
        <begin position="169"/>
        <end position="191"/>
    </location>
</feature>
<gene>
    <name evidence="8" type="primary">menA</name>
    <name evidence="10" type="ORF">DDZ13_13605</name>
</gene>
<proteinExistence type="inferred from homology"/>
<dbReference type="UniPathway" id="UPA00079">
    <property type="reaction ID" value="UER00168"/>
</dbReference>
<dbReference type="InterPro" id="IPR004657">
    <property type="entry name" value="MenA"/>
</dbReference>
<dbReference type="FunCoup" id="A0A317ZH32">
    <property type="interactions" value="276"/>
</dbReference>
<evidence type="ECO:0000313" key="11">
    <source>
        <dbReference type="Proteomes" id="UP000247099"/>
    </source>
</evidence>
<evidence type="ECO:0000256" key="1">
    <source>
        <dbReference type="ARBA" id="ARBA00004141"/>
    </source>
</evidence>
<organism evidence="10 11">
    <name type="scientific">Coraliomargarita sinensis</name>
    <dbReference type="NCBI Taxonomy" id="2174842"/>
    <lineage>
        <taxon>Bacteria</taxon>
        <taxon>Pseudomonadati</taxon>
        <taxon>Verrucomicrobiota</taxon>
        <taxon>Opitutia</taxon>
        <taxon>Puniceicoccales</taxon>
        <taxon>Coraliomargaritaceae</taxon>
        <taxon>Coraliomargarita</taxon>
    </lineage>
</organism>
<dbReference type="InParanoid" id="A0A317ZH32"/>
<evidence type="ECO:0000256" key="9">
    <source>
        <dbReference type="NCBIfam" id="TIGR00751"/>
    </source>
</evidence>
<keyword evidence="3 8" id="KW-1003">Cell membrane</keyword>
<feature type="transmembrane region" description="Helical" evidence="8">
    <location>
        <begin position="241"/>
        <end position="258"/>
    </location>
</feature>
<dbReference type="GO" id="GO:0005886">
    <property type="term" value="C:plasma membrane"/>
    <property type="evidence" value="ECO:0007669"/>
    <property type="project" value="UniProtKB-SubCell"/>
</dbReference>
<dbReference type="GO" id="GO:0046428">
    <property type="term" value="F:1,4-dihydroxy-2-naphthoate polyprenyltransferase activity"/>
    <property type="evidence" value="ECO:0007669"/>
    <property type="project" value="UniProtKB-UniRule"/>
</dbReference>
<feature type="transmembrane region" description="Helical" evidence="8">
    <location>
        <begin position="145"/>
        <end position="163"/>
    </location>
</feature>
<dbReference type="PANTHER" id="PTHR13929">
    <property type="entry name" value="1,4-DIHYDROXY-2-NAPHTHOATE OCTAPRENYLTRANSFERASE"/>
    <property type="match status" value="1"/>
</dbReference>
<dbReference type="EC" id="2.5.1.74" evidence="8 9"/>
<comment type="catalytic activity">
    <reaction evidence="8">
        <text>an all-trans-polyprenyl diphosphate + 1,4-dihydroxy-2-naphthoate + H(+) = a 2-demethylmenaquinol + CO2 + diphosphate</text>
        <dbReference type="Rhea" id="RHEA:26478"/>
        <dbReference type="Rhea" id="RHEA-COMP:9563"/>
        <dbReference type="Rhea" id="RHEA-COMP:9564"/>
        <dbReference type="ChEBI" id="CHEBI:11173"/>
        <dbReference type="ChEBI" id="CHEBI:15378"/>
        <dbReference type="ChEBI" id="CHEBI:16526"/>
        <dbReference type="ChEBI" id="CHEBI:33019"/>
        <dbReference type="ChEBI" id="CHEBI:55437"/>
        <dbReference type="ChEBI" id="CHEBI:58914"/>
        <dbReference type="EC" id="2.5.1.74"/>
    </reaction>
</comment>
<dbReference type="HAMAP" id="MF_01937">
    <property type="entry name" value="MenA_1"/>
    <property type="match status" value="1"/>
</dbReference>
<comment type="pathway">
    <text evidence="8">Quinol/quinone metabolism; menaquinone biosynthesis; menaquinol from 1,4-dihydroxy-2-naphthoate: step 1/2.</text>
</comment>
<evidence type="ECO:0000256" key="6">
    <source>
        <dbReference type="ARBA" id="ARBA00022989"/>
    </source>
</evidence>
<keyword evidence="7 8" id="KW-0472">Membrane</keyword>
<evidence type="ECO:0000313" key="10">
    <source>
        <dbReference type="EMBL" id="PXA03099.1"/>
    </source>
</evidence>
<evidence type="ECO:0000256" key="8">
    <source>
        <dbReference type="HAMAP-Rule" id="MF_01937"/>
    </source>
</evidence>
<comment type="similarity">
    <text evidence="8">Belongs to the MenA family. Type 1 subfamily.</text>
</comment>
<reference evidence="10 11" key="1">
    <citation type="submission" date="2018-05" db="EMBL/GenBank/DDBJ databases">
        <title>Coraliomargarita sinensis sp. nov., isolated from a marine solar saltern.</title>
        <authorList>
            <person name="Zhou L.Y."/>
        </authorList>
    </citation>
    <scope>NUCLEOTIDE SEQUENCE [LARGE SCALE GENOMIC DNA]</scope>
    <source>
        <strain evidence="10 11">WN38</strain>
    </source>
</reference>
<feature type="transmembrane region" description="Helical" evidence="8">
    <location>
        <begin position="93"/>
        <end position="109"/>
    </location>
</feature>
<dbReference type="GO" id="GO:0009234">
    <property type="term" value="P:menaquinone biosynthetic process"/>
    <property type="evidence" value="ECO:0007669"/>
    <property type="project" value="UniProtKB-UniRule"/>
</dbReference>
<name>A0A317ZH32_9BACT</name>
<keyword evidence="11" id="KW-1185">Reference proteome</keyword>
<dbReference type="InterPro" id="IPR044878">
    <property type="entry name" value="UbiA_sf"/>
</dbReference>
<dbReference type="Pfam" id="PF01040">
    <property type="entry name" value="UbiA"/>
    <property type="match status" value="1"/>
</dbReference>
<feature type="transmembrane region" description="Helical" evidence="8">
    <location>
        <begin position="270"/>
        <end position="290"/>
    </location>
</feature>
<comment type="subcellular location">
    <subcellularLocation>
        <location evidence="8">Cell membrane</location>
        <topology evidence="8">Multi-pass membrane protein</topology>
    </subcellularLocation>
    <subcellularLocation>
        <location evidence="1">Membrane</location>
        <topology evidence="1">Multi-pass membrane protein</topology>
    </subcellularLocation>
</comment>
<evidence type="ECO:0000256" key="7">
    <source>
        <dbReference type="ARBA" id="ARBA00023136"/>
    </source>
</evidence>
<dbReference type="NCBIfam" id="NF004751">
    <property type="entry name" value="PRK06080.1-3"/>
    <property type="match status" value="1"/>
</dbReference>
<dbReference type="InterPro" id="IPR026046">
    <property type="entry name" value="UBIAD1"/>
</dbReference>
<evidence type="ECO:0000256" key="2">
    <source>
        <dbReference type="ARBA" id="ARBA00022428"/>
    </source>
</evidence>
<comment type="function">
    <text evidence="8">Conversion of 1,4-dihydroxy-2-naphthoate (DHNA) to demethylmenaquinone (DMK).</text>
</comment>
<feature type="transmembrane region" description="Helical" evidence="8">
    <location>
        <begin position="40"/>
        <end position="58"/>
    </location>
</feature>
<dbReference type="OrthoDB" id="9767568at2"/>
<dbReference type="EMBL" id="QHJQ01000012">
    <property type="protein sequence ID" value="PXA03099.1"/>
    <property type="molecule type" value="Genomic_DNA"/>
</dbReference>
<dbReference type="PANTHER" id="PTHR13929:SF0">
    <property type="entry name" value="UBIA PRENYLTRANSFERASE DOMAIN-CONTAINING PROTEIN 1"/>
    <property type="match status" value="1"/>
</dbReference>
<dbReference type="PIRSF" id="PIRSF005355">
    <property type="entry name" value="UBIAD1"/>
    <property type="match status" value="1"/>
</dbReference>
<evidence type="ECO:0000256" key="3">
    <source>
        <dbReference type="ARBA" id="ARBA00022475"/>
    </source>
</evidence>
<accession>A0A317ZH32</accession>
<dbReference type="InterPro" id="IPR000537">
    <property type="entry name" value="UbiA_prenyltransferase"/>
</dbReference>
<protein>
    <recommendedName>
        <fullName evidence="8 9">1,4-dihydroxy-2-naphthoate octaprenyltransferase</fullName>
        <shortName evidence="8">DHNA-octaprenyltransferase</shortName>
        <ecNumber evidence="8 9">2.5.1.74</ecNumber>
    </recommendedName>
</protein>
<dbReference type="RefSeq" id="WP_110132009.1">
    <property type="nucleotide sequence ID" value="NZ_QHJQ01000012.1"/>
</dbReference>
<evidence type="ECO:0000256" key="4">
    <source>
        <dbReference type="ARBA" id="ARBA00022679"/>
    </source>
</evidence>
<keyword evidence="6 8" id="KW-1133">Transmembrane helix</keyword>
<sequence length="291" mass="31381">MSKIPVWLEATRPKTLSAAVCPVLVGTSLAWHAGLFDWRPALICLFFALLVQIGTNFANDYLDGVKGSDTQKRIGPQRAVASGLVRADSMKRAALVVLGAAFCLGLLLIPFGGWWLLAVGVVSVLCAWCYTGGPYPLAYNGLGDVFVILFFGFIAVGCTYFVQAGPPDWVVYWSGFACGLLINNILVVNNYRDVEEDLVSGKKTLAVSFGRTFALWQYRTTVFTVAMITCCLSVALQNRLLPLALLALIPAALLAWRLPELHSSDEYLAALKTSGVVVAAYGLVFSAALAF</sequence>
<feature type="transmembrane region" description="Helical" evidence="8">
    <location>
        <begin position="212"/>
        <end position="235"/>
    </location>
</feature>
<comment type="caution">
    <text evidence="10">The sequence shown here is derived from an EMBL/GenBank/DDBJ whole genome shotgun (WGS) entry which is preliminary data.</text>
</comment>
<keyword evidence="2 8" id="KW-0474">Menaquinone biosynthesis</keyword>
<dbReference type="Gene3D" id="1.10.357.140">
    <property type="entry name" value="UbiA prenyltransferase"/>
    <property type="match status" value="1"/>
</dbReference>
<dbReference type="GO" id="GO:0042371">
    <property type="term" value="P:vitamin K biosynthetic process"/>
    <property type="evidence" value="ECO:0007669"/>
    <property type="project" value="TreeGrafter"/>
</dbReference>
<dbReference type="AlphaFoldDB" id="A0A317ZH32"/>
<keyword evidence="5 8" id="KW-0812">Transmembrane</keyword>
<evidence type="ECO:0000256" key="5">
    <source>
        <dbReference type="ARBA" id="ARBA00022692"/>
    </source>
</evidence>
<dbReference type="Proteomes" id="UP000247099">
    <property type="component" value="Unassembled WGS sequence"/>
</dbReference>
<dbReference type="CDD" id="cd13962">
    <property type="entry name" value="PT_UbiA_UBIAD1"/>
    <property type="match status" value="1"/>
</dbReference>
<dbReference type="NCBIfam" id="TIGR00751">
    <property type="entry name" value="menA"/>
    <property type="match status" value="1"/>
</dbReference>
<keyword evidence="4 8" id="KW-0808">Transferase</keyword>